<organism evidence="1 2">
    <name type="scientific">Terfezia boudieri ATCC MYA-4762</name>
    <dbReference type="NCBI Taxonomy" id="1051890"/>
    <lineage>
        <taxon>Eukaryota</taxon>
        <taxon>Fungi</taxon>
        <taxon>Dikarya</taxon>
        <taxon>Ascomycota</taxon>
        <taxon>Pezizomycotina</taxon>
        <taxon>Pezizomycetes</taxon>
        <taxon>Pezizales</taxon>
        <taxon>Pezizaceae</taxon>
        <taxon>Terfezia</taxon>
    </lineage>
</organism>
<dbReference type="InParanoid" id="A0A3N4LQ92"/>
<accession>A0A3N4LQ92</accession>
<name>A0A3N4LQ92_9PEZI</name>
<evidence type="ECO:0000313" key="2">
    <source>
        <dbReference type="Proteomes" id="UP000267821"/>
    </source>
</evidence>
<evidence type="ECO:0000313" key="1">
    <source>
        <dbReference type="EMBL" id="RPB20155.1"/>
    </source>
</evidence>
<reference evidence="1 2" key="1">
    <citation type="journal article" date="2018" name="Nat. Ecol. Evol.">
        <title>Pezizomycetes genomes reveal the molecular basis of ectomycorrhizal truffle lifestyle.</title>
        <authorList>
            <person name="Murat C."/>
            <person name="Payen T."/>
            <person name="Noel B."/>
            <person name="Kuo A."/>
            <person name="Morin E."/>
            <person name="Chen J."/>
            <person name="Kohler A."/>
            <person name="Krizsan K."/>
            <person name="Balestrini R."/>
            <person name="Da Silva C."/>
            <person name="Montanini B."/>
            <person name="Hainaut M."/>
            <person name="Levati E."/>
            <person name="Barry K.W."/>
            <person name="Belfiori B."/>
            <person name="Cichocki N."/>
            <person name="Clum A."/>
            <person name="Dockter R.B."/>
            <person name="Fauchery L."/>
            <person name="Guy J."/>
            <person name="Iotti M."/>
            <person name="Le Tacon F."/>
            <person name="Lindquist E.A."/>
            <person name="Lipzen A."/>
            <person name="Malagnac F."/>
            <person name="Mello A."/>
            <person name="Molinier V."/>
            <person name="Miyauchi S."/>
            <person name="Poulain J."/>
            <person name="Riccioni C."/>
            <person name="Rubini A."/>
            <person name="Sitrit Y."/>
            <person name="Splivallo R."/>
            <person name="Traeger S."/>
            <person name="Wang M."/>
            <person name="Zifcakova L."/>
            <person name="Wipf D."/>
            <person name="Zambonelli A."/>
            <person name="Paolocci F."/>
            <person name="Nowrousian M."/>
            <person name="Ottonello S."/>
            <person name="Baldrian P."/>
            <person name="Spatafora J.W."/>
            <person name="Henrissat B."/>
            <person name="Nagy L.G."/>
            <person name="Aury J.M."/>
            <person name="Wincker P."/>
            <person name="Grigoriev I.V."/>
            <person name="Bonfante P."/>
            <person name="Martin F.M."/>
        </authorList>
    </citation>
    <scope>NUCLEOTIDE SEQUENCE [LARGE SCALE GENOMIC DNA]</scope>
    <source>
        <strain evidence="1 2">ATCC MYA-4762</strain>
    </source>
</reference>
<proteinExistence type="predicted"/>
<keyword evidence="2" id="KW-1185">Reference proteome</keyword>
<gene>
    <name evidence="1" type="ORF">L211DRAFT_570723</name>
</gene>
<dbReference type="Proteomes" id="UP000267821">
    <property type="component" value="Unassembled WGS sequence"/>
</dbReference>
<dbReference type="AlphaFoldDB" id="A0A3N4LQ92"/>
<protein>
    <submittedName>
        <fullName evidence="1">Uncharacterized protein</fullName>
    </submittedName>
</protein>
<dbReference type="EMBL" id="ML121576">
    <property type="protein sequence ID" value="RPB20155.1"/>
    <property type="molecule type" value="Genomic_DNA"/>
</dbReference>
<sequence length="78" mass="8317">MFLGRGMLCGRRLNGGRSSVSCPNLSHRGPILPCAYIFDGSFGLATGARLSGCVGQLAGMSTLFCVYYKISLCLHLQD</sequence>